<organism evidence="1 2">
    <name type="scientific">Octadecabacter dasysiphoniae</name>
    <dbReference type="NCBI Taxonomy" id="2909341"/>
    <lineage>
        <taxon>Bacteria</taxon>
        <taxon>Pseudomonadati</taxon>
        <taxon>Pseudomonadota</taxon>
        <taxon>Alphaproteobacteria</taxon>
        <taxon>Rhodobacterales</taxon>
        <taxon>Roseobacteraceae</taxon>
        <taxon>Octadecabacter</taxon>
    </lineage>
</organism>
<name>A0ABS9CZB3_9RHOB</name>
<evidence type="ECO:0000313" key="2">
    <source>
        <dbReference type="Proteomes" id="UP001200557"/>
    </source>
</evidence>
<proteinExistence type="predicted"/>
<dbReference type="EMBL" id="JAKGAQ010000003">
    <property type="protein sequence ID" value="MCF2872246.1"/>
    <property type="molecule type" value="Genomic_DNA"/>
</dbReference>
<dbReference type="Proteomes" id="UP001200557">
    <property type="component" value="Unassembled WGS sequence"/>
</dbReference>
<accession>A0ABS9CZB3</accession>
<protein>
    <submittedName>
        <fullName evidence="1">Uncharacterized protein</fullName>
    </submittedName>
</protein>
<evidence type="ECO:0000313" key="1">
    <source>
        <dbReference type="EMBL" id="MCF2872246.1"/>
    </source>
</evidence>
<comment type="caution">
    <text evidence="1">The sequence shown here is derived from an EMBL/GenBank/DDBJ whole genome shotgun (WGS) entry which is preliminary data.</text>
</comment>
<keyword evidence="2" id="KW-1185">Reference proteome</keyword>
<gene>
    <name evidence="1" type="ORF">L0664_14315</name>
</gene>
<sequence length="69" mass="7619">MTTLDDDLIAAHAVGDRAALVRLYTYAADQTDTTDAACFYLTHAYIFALELGHEDTAKLHARLARHGRV</sequence>
<reference evidence="1 2" key="1">
    <citation type="submission" date="2022-01" db="EMBL/GenBank/DDBJ databases">
        <title>Octadecabacter sp. nov., isolated from a marine alga.</title>
        <authorList>
            <person name="Jin M.S."/>
            <person name="Kim H.M."/>
            <person name="Han D.M."/>
            <person name="Jung J.J."/>
            <person name="Jeon C.O."/>
        </authorList>
    </citation>
    <scope>NUCLEOTIDE SEQUENCE [LARGE SCALE GENOMIC DNA]</scope>
    <source>
        <strain evidence="1 2">G9-8</strain>
    </source>
</reference>
<dbReference type="RefSeq" id="WP_235226566.1">
    <property type="nucleotide sequence ID" value="NZ_JAKGAQ010000003.1"/>
</dbReference>